<dbReference type="KEGG" id="alt:ambt_11455"/>
<reference evidence="1 2" key="1">
    <citation type="journal article" date="2011" name="J. Bacteriol.">
        <title>Complete genome sequence of the polycyclic aromatic hydrocarbon-degrading bacterium Alteromonas sp. strain SN2.</title>
        <authorList>
            <person name="Jin H.M."/>
            <person name="Jeong H."/>
            <person name="Moon E.J."/>
            <person name="Math R.K."/>
            <person name="Lee K."/>
            <person name="Kim H.J."/>
            <person name="Jeon C.O."/>
            <person name="Oh T.K."/>
            <person name="Kim J.F."/>
        </authorList>
    </citation>
    <scope>NUCLEOTIDE SEQUENCE [LARGE SCALE GENOMIC DNA]</scope>
    <source>
        <strain evidence="2">JCM 17741 / KACC 18427 / KCTC 11700BP / SN2</strain>
    </source>
</reference>
<accession>F5ZD50</accession>
<evidence type="ECO:0000313" key="2">
    <source>
        <dbReference type="Proteomes" id="UP000000683"/>
    </source>
</evidence>
<protein>
    <submittedName>
        <fullName evidence="1">Uncharacterized protein</fullName>
    </submittedName>
</protein>
<dbReference type="AlphaFoldDB" id="F5ZD50"/>
<organism evidence="1 2">
    <name type="scientific">Alteromonas naphthalenivorans</name>
    <dbReference type="NCBI Taxonomy" id="715451"/>
    <lineage>
        <taxon>Bacteria</taxon>
        <taxon>Pseudomonadati</taxon>
        <taxon>Pseudomonadota</taxon>
        <taxon>Gammaproteobacteria</taxon>
        <taxon>Alteromonadales</taxon>
        <taxon>Alteromonadaceae</taxon>
        <taxon>Alteromonas/Salinimonas group</taxon>
        <taxon>Alteromonas</taxon>
    </lineage>
</organism>
<sequence>MKSLSKIVKGWQLGVSQQLKIDTQYKKSKISVCPITNGASLFEAHFQVVAVFYPFSSR</sequence>
<proteinExistence type="predicted"/>
<dbReference type="EMBL" id="CP002339">
    <property type="protein sequence ID" value="AEF03812.1"/>
    <property type="molecule type" value="Genomic_DNA"/>
</dbReference>
<dbReference type="HOGENOM" id="CLU_2969122_0_0_6"/>
<name>F5ZD50_ALTNA</name>
<gene>
    <name evidence="1" type="ordered locus">ambt_11455</name>
</gene>
<evidence type="ECO:0000313" key="1">
    <source>
        <dbReference type="EMBL" id="AEF03812.1"/>
    </source>
</evidence>
<dbReference type="Proteomes" id="UP000000683">
    <property type="component" value="Chromosome"/>
</dbReference>
<keyword evidence="2" id="KW-1185">Reference proteome</keyword>